<evidence type="ECO:0000313" key="1">
    <source>
        <dbReference type="EMBL" id="GMF04297.1"/>
    </source>
</evidence>
<comment type="caution">
    <text evidence="1">The sequence shown here is derived from an EMBL/GenBank/DDBJ whole genome shotgun (WGS) entry which is preliminary data.</text>
</comment>
<organism evidence="1 2">
    <name type="scientific">Candida boidinii</name>
    <name type="common">Yeast</name>
    <dbReference type="NCBI Taxonomy" id="5477"/>
    <lineage>
        <taxon>Eukaryota</taxon>
        <taxon>Fungi</taxon>
        <taxon>Dikarya</taxon>
        <taxon>Ascomycota</taxon>
        <taxon>Saccharomycotina</taxon>
        <taxon>Pichiomycetes</taxon>
        <taxon>Pichiales</taxon>
        <taxon>Pichiaceae</taxon>
        <taxon>Ogataea</taxon>
        <taxon>Ogataea/Candida clade</taxon>
    </lineage>
</organism>
<reference evidence="1" key="1">
    <citation type="submission" date="2023-04" db="EMBL/GenBank/DDBJ databases">
        <title>Candida boidinii NBRC 1967.</title>
        <authorList>
            <person name="Ichikawa N."/>
            <person name="Sato H."/>
            <person name="Tonouchi N."/>
        </authorList>
    </citation>
    <scope>NUCLEOTIDE SEQUENCE</scope>
    <source>
        <strain evidence="1">NBRC 1967</strain>
    </source>
</reference>
<protein>
    <submittedName>
        <fullName evidence="1">Unnamed protein product</fullName>
    </submittedName>
</protein>
<name>A0ACB5U9B6_CANBO</name>
<proteinExistence type="predicted"/>
<accession>A0ACB5U9B6</accession>
<keyword evidence="2" id="KW-1185">Reference proteome</keyword>
<dbReference type="Proteomes" id="UP001165101">
    <property type="component" value="Unassembled WGS sequence"/>
</dbReference>
<sequence length="217" mass="25260">MRFQNTNSERNQESGDEEDDDNSVYTGENLKSIDQCISKAIYGDRIDVINLLIRKGYDIKKNGKILRQAVFNKQYEIIDILIDNGIDVNFCIPDMVFPYNSTPVHIATSKNDIELVKKLVNKGANVLIKDEYGCRPFTCAYENNFSELIDYLRSIEPNYLHDKDYLVTELKKKNYTLPKKLMEIIYNKNNDIYSHIQMIMIIVDFFVGIKKKTVYAI</sequence>
<gene>
    <name evidence="1" type="ORF">Cboi01_000646900</name>
</gene>
<evidence type="ECO:0000313" key="2">
    <source>
        <dbReference type="Proteomes" id="UP001165101"/>
    </source>
</evidence>
<dbReference type="EMBL" id="BSXV01006832">
    <property type="protein sequence ID" value="GMF04297.1"/>
    <property type="molecule type" value="Genomic_DNA"/>
</dbReference>